<name>A0A2W5C4T6_9SPHN</name>
<sequence length="308" mass="31370">MSSSDWTILIHGGAGVITRETLDPAAEAGARAGLGAAVDAGAAILAAGGSAIDAVEAAVRLLEDDPHFNAGRGAALTYDGAVELDAAIMDGRDRAAGAVAGVTRTRHPVSLARQVLGASPHVLLGGAGADAFAREQGLDQVEPEWFEIPERRRQLEAMRARGGDHFDIDMKYGTVGAVARDVAGHVAAATSTGGVTGKRWGRIGDSPLIGAGTYADDRAGAVSATGAGEFFIRIGVAHEIAARKRMLGETMLGAGDAVIAELGAMGGSGGVIVVDKEGEGGWRFNTPGMYRAMASGGGRRRIAIFGDE</sequence>
<reference evidence="8 9" key="1">
    <citation type="submission" date="2017-08" db="EMBL/GenBank/DDBJ databases">
        <title>Infants hospitalized years apart are colonized by the same room-sourced microbial strains.</title>
        <authorList>
            <person name="Brooks B."/>
            <person name="Olm M.R."/>
            <person name="Firek B.A."/>
            <person name="Baker R."/>
            <person name="Thomas B.C."/>
            <person name="Morowitz M.J."/>
            <person name="Banfield J.F."/>
        </authorList>
    </citation>
    <scope>NUCLEOTIDE SEQUENCE [LARGE SCALE GENOMIC DNA]</scope>
    <source>
        <strain evidence="8">S2_018_000_R2_101</strain>
    </source>
</reference>
<keyword evidence="3" id="KW-0068">Autocatalytic cleavage</keyword>
<evidence type="ECO:0000256" key="1">
    <source>
        <dbReference type="ARBA" id="ARBA00022670"/>
    </source>
</evidence>
<evidence type="ECO:0000313" key="8">
    <source>
        <dbReference type="EMBL" id="PZO90161.1"/>
    </source>
</evidence>
<keyword evidence="1" id="KW-0645">Protease</keyword>
<dbReference type="InterPro" id="IPR029055">
    <property type="entry name" value="Ntn_hydrolases_N"/>
</dbReference>
<dbReference type="GO" id="GO:0006508">
    <property type="term" value="P:proteolysis"/>
    <property type="evidence" value="ECO:0007669"/>
    <property type="project" value="UniProtKB-KW"/>
</dbReference>
<evidence type="ECO:0000256" key="7">
    <source>
        <dbReference type="PIRSR" id="PIRSR600246-3"/>
    </source>
</evidence>
<dbReference type="SUPFAM" id="SSF56235">
    <property type="entry name" value="N-terminal nucleophile aminohydrolases (Ntn hydrolases)"/>
    <property type="match status" value="1"/>
</dbReference>
<dbReference type="Pfam" id="PF01112">
    <property type="entry name" value="Asparaginase_2"/>
    <property type="match status" value="1"/>
</dbReference>
<comment type="caution">
    <text evidence="8">The sequence shown here is derived from an EMBL/GenBank/DDBJ whole genome shotgun (WGS) entry which is preliminary data.</text>
</comment>
<dbReference type="FunFam" id="3.60.20.30:FF:000001">
    <property type="entry name" value="Isoaspartyl peptidase/L-asparaginase"/>
    <property type="match status" value="1"/>
</dbReference>
<feature type="site" description="Cleavage; by autolysis" evidence="7">
    <location>
        <begin position="173"/>
        <end position="174"/>
    </location>
</feature>
<protein>
    <recommendedName>
        <fullName evidence="4">Isoaspartyl peptidase</fullName>
    </recommendedName>
</protein>
<dbReference type="GO" id="GO:0008233">
    <property type="term" value="F:peptidase activity"/>
    <property type="evidence" value="ECO:0007669"/>
    <property type="project" value="UniProtKB-KW"/>
</dbReference>
<dbReference type="AlphaFoldDB" id="A0A2W5C4T6"/>
<gene>
    <name evidence="8" type="ORF">DI623_07745</name>
</gene>
<dbReference type="InterPro" id="IPR000246">
    <property type="entry name" value="Peptidase_T2"/>
</dbReference>
<dbReference type="GO" id="GO:0016811">
    <property type="term" value="F:hydrolase activity, acting on carbon-nitrogen (but not peptide) bonds, in linear amides"/>
    <property type="evidence" value="ECO:0007669"/>
    <property type="project" value="UniProtKB-ARBA"/>
</dbReference>
<dbReference type="PANTHER" id="PTHR10188">
    <property type="entry name" value="L-ASPARAGINASE"/>
    <property type="match status" value="1"/>
</dbReference>
<keyword evidence="2" id="KW-0378">Hydrolase</keyword>
<accession>A0A2W5C4T6</accession>
<evidence type="ECO:0000256" key="6">
    <source>
        <dbReference type="PIRSR" id="PIRSR600246-2"/>
    </source>
</evidence>
<feature type="binding site" evidence="6">
    <location>
        <begin position="202"/>
        <end position="205"/>
    </location>
    <ligand>
        <name>substrate</name>
    </ligand>
</feature>
<organism evidence="8 9">
    <name type="scientific">Sphingomonas sanxanigenens</name>
    <dbReference type="NCBI Taxonomy" id="397260"/>
    <lineage>
        <taxon>Bacteria</taxon>
        <taxon>Pseudomonadati</taxon>
        <taxon>Pseudomonadota</taxon>
        <taxon>Alphaproteobacteria</taxon>
        <taxon>Sphingomonadales</taxon>
        <taxon>Sphingomonadaceae</taxon>
        <taxon>Sphingomonas</taxon>
    </lineage>
</organism>
<dbReference type="CDD" id="cd04701">
    <property type="entry name" value="Asparaginase_2"/>
    <property type="match status" value="1"/>
</dbReference>
<dbReference type="Gene3D" id="3.60.20.30">
    <property type="entry name" value="(Glycosyl)asparaginase"/>
    <property type="match status" value="1"/>
</dbReference>
<dbReference type="EMBL" id="QFNN01000035">
    <property type="protein sequence ID" value="PZO90161.1"/>
    <property type="molecule type" value="Genomic_DNA"/>
</dbReference>
<evidence type="ECO:0000313" key="9">
    <source>
        <dbReference type="Proteomes" id="UP000249066"/>
    </source>
</evidence>
<evidence type="ECO:0000256" key="5">
    <source>
        <dbReference type="PIRSR" id="PIRSR600246-1"/>
    </source>
</evidence>
<evidence type="ECO:0000256" key="4">
    <source>
        <dbReference type="ARBA" id="ARBA00069124"/>
    </source>
</evidence>
<feature type="active site" description="Nucleophile" evidence="5">
    <location>
        <position position="174"/>
    </location>
</feature>
<dbReference type="PANTHER" id="PTHR10188:SF6">
    <property type="entry name" value="N(4)-(BETA-N-ACETYLGLUCOSAMINYL)-L-ASPARAGINASE"/>
    <property type="match status" value="1"/>
</dbReference>
<feature type="binding site" evidence="6">
    <location>
        <begin position="225"/>
        <end position="228"/>
    </location>
    <ligand>
        <name>substrate</name>
    </ligand>
</feature>
<proteinExistence type="predicted"/>
<dbReference type="Proteomes" id="UP000249066">
    <property type="component" value="Unassembled WGS sequence"/>
</dbReference>
<evidence type="ECO:0000256" key="3">
    <source>
        <dbReference type="ARBA" id="ARBA00022813"/>
    </source>
</evidence>
<evidence type="ECO:0000256" key="2">
    <source>
        <dbReference type="ARBA" id="ARBA00022801"/>
    </source>
</evidence>